<dbReference type="PANTHER" id="PTHR43116:SF3">
    <property type="entry name" value="CLASS I PEPTIDE CHAIN RELEASE FACTOR"/>
    <property type="match status" value="1"/>
</dbReference>
<evidence type="ECO:0000256" key="1">
    <source>
        <dbReference type="ARBA" id="ARBA00010835"/>
    </source>
</evidence>
<dbReference type="GO" id="GO:0005737">
    <property type="term" value="C:cytoplasm"/>
    <property type="evidence" value="ECO:0007669"/>
    <property type="project" value="UniProtKB-ARBA"/>
</dbReference>
<dbReference type="InterPro" id="IPR045853">
    <property type="entry name" value="Pep_chain_release_fac_I_sf"/>
</dbReference>
<dbReference type="PROSITE" id="PS00745">
    <property type="entry name" value="RF_PROK_I"/>
    <property type="match status" value="1"/>
</dbReference>
<gene>
    <name evidence="5" type="ORF">COW91_00650</name>
</gene>
<dbReference type="EMBL" id="PCTI01000010">
    <property type="protein sequence ID" value="PIP69155.1"/>
    <property type="molecule type" value="Genomic_DNA"/>
</dbReference>
<evidence type="ECO:0000256" key="3">
    <source>
        <dbReference type="SAM" id="MobiDB-lite"/>
    </source>
</evidence>
<dbReference type="Gene3D" id="3.30.70.1660">
    <property type="match status" value="1"/>
</dbReference>
<dbReference type="GO" id="GO:0003747">
    <property type="term" value="F:translation release factor activity"/>
    <property type="evidence" value="ECO:0007669"/>
    <property type="project" value="InterPro"/>
</dbReference>
<dbReference type="SMART" id="SM00937">
    <property type="entry name" value="PCRF"/>
    <property type="match status" value="1"/>
</dbReference>
<name>A0A2H0CGU5_9BACT</name>
<protein>
    <submittedName>
        <fullName evidence="5">Peptide chain release factor 2</fullName>
    </submittedName>
</protein>
<dbReference type="InterPro" id="IPR005139">
    <property type="entry name" value="PCRF"/>
</dbReference>
<evidence type="ECO:0000259" key="4">
    <source>
        <dbReference type="PROSITE" id="PS00745"/>
    </source>
</evidence>
<comment type="caution">
    <text evidence="5">The sequence shown here is derived from an EMBL/GenBank/DDBJ whole genome shotgun (WGS) entry which is preliminary data.</text>
</comment>
<dbReference type="Gene3D" id="3.30.160.20">
    <property type="match status" value="1"/>
</dbReference>
<comment type="similarity">
    <text evidence="1">Belongs to the prokaryotic/mitochondrial release factor family.</text>
</comment>
<dbReference type="Gene3D" id="1.20.58.410">
    <property type="entry name" value="Release factor"/>
    <property type="match status" value="1"/>
</dbReference>
<dbReference type="AlphaFoldDB" id="A0A2H0CGU5"/>
<evidence type="ECO:0000256" key="2">
    <source>
        <dbReference type="ARBA" id="ARBA00022481"/>
    </source>
</evidence>
<organism evidence="5 6">
    <name type="scientific">Candidatus Nomurabacteria bacterium CG22_combo_CG10-13_8_21_14_all_32_8</name>
    <dbReference type="NCBI Taxonomy" id="1974732"/>
    <lineage>
        <taxon>Bacteria</taxon>
        <taxon>Candidatus Nomuraibacteriota</taxon>
    </lineage>
</organism>
<dbReference type="Pfam" id="PF00472">
    <property type="entry name" value="RF-1"/>
    <property type="match status" value="1"/>
</dbReference>
<dbReference type="SUPFAM" id="SSF75620">
    <property type="entry name" value="Release factor"/>
    <property type="match status" value="1"/>
</dbReference>
<dbReference type="Proteomes" id="UP000229176">
    <property type="component" value="Unassembled WGS sequence"/>
</dbReference>
<dbReference type="InterPro" id="IPR000352">
    <property type="entry name" value="Pep_chain_release_fac_I"/>
</dbReference>
<evidence type="ECO:0000313" key="6">
    <source>
        <dbReference type="Proteomes" id="UP000229176"/>
    </source>
</evidence>
<dbReference type="Pfam" id="PF03462">
    <property type="entry name" value="PCRF"/>
    <property type="match status" value="1"/>
</dbReference>
<feature type="domain" description="Prokaryotic-type class I peptide chain release factors" evidence="4">
    <location>
        <begin position="223"/>
        <end position="239"/>
    </location>
</feature>
<proteinExistence type="inferred from homology"/>
<evidence type="ECO:0000313" key="5">
    <source>
        <dbReference type="EMBL" id="PIP69155.1"/>
    </source>
</evidence>
<sequence length="351" mass="39681">MCKSSQRLMNKEKKDVEKPARNVSPTRNDSRSDSGRQSDVGGEIEKLEAETQQVDFWNDKNKAQAILKKIAELKDNLAGAQKYDKGNAIVTIISGAGGDDAEDFSRILLDMYMKYAIRKNWEIFFIHEHKNDHGGYRNVSFEIKGHPSTHYGGNASVGASVEGPYGVLKNESGVHRLVRISPFNAKKLRHTSFSLVEVLPKFSKLEEKDFIIPENDLKIEYSRSSGPGGQNVNKRETAVRLVHIPTNISVHASGERSQEQNRERAMSILLAKIFKKAEEEKKTVEESMKISKGTEIEWGSQIRSYVLHPYKMVKDHRTSVETSNIDAVLDGDIDLFIDPIVHEQQDEEKKL</sequence>
<reference evidence="5 6" key="1">
    <citation type="submission" date="2017-09" db="EMBL/GenBank/DDBJ databases">
        <title>Depth-based differentiation of microbial function through sediment-hosted aquifers and enrichment of novel symbionts in the deep terrestrial subsurface.</title>
        <authorList>
            <person name="Probst A.J."/>
            <person name="Ladd B."/>
            <person name="Jarett J.K."/>
            <person name="Geller-Mcgrath D.E."/>
            <person name="Sieber C.M."/>
            <person name="Emerson J.B."/>
            <person name="Anantharaman K."/>
            <person name="Thomas B.C."/>
            <person name="Malmstrom R."/>
            <person name="Stieglmeier M."/>
            <person name="Klingl A."/>
            <person name="Woyke T."/>
            <person name="Ryan C.M."/>
            <person name="Banfield J.F."/>
        </authorList>
    </citation>
    <scope>NUCLEOTIDE SEQUENCE [LARGE SCALE GENOMIC DNA]</scope>
    <source>
        <strain evidence="5">CG22_combo_CG10-13_8_21_14_all_32_8</strain>
    </source>
</reference>
<keyword evidence="2" id="KW-0488">Methylation</keyword>
<dbReference type="PANTHER" id="PTHR43116">
    <property type="entry name" value="PEPTIDE CHAIN RELEASE FACTOR 2"/>
    <property type="match status" value="1"/>
</dbReference>
<feature type="compositionally biased region" description="Basic and acidic residues" evidence="3">
    <location>
        <begin position="9"/>
        <end position="20"/>
    </location>
</feature>
<accession>A0A2H0CGU5</accession>
<feature type="region of interest" description="Disordered" evidence="3">
    <location>
        <begin position="1"/>
        <end position="45"/>
    </location>
</feature>